<dbReference type="OrthoDB" id="3208495at2759"/>
<protein>
    <submittedName>
        <fullName evidence="1">Uncharacterized protein</fullName>
    </submittedName>
</protein>
<dbReference type="AlphaFoldDB" id="A0A2H3J7W0"/>
<dbReference type="Proteomes" id="UP000218811">
    <property type="component" value="Unassembled WGS sequence"/>
</dbReference>
<feature type="non-terminal residue" evidence="1">
    <location>
        <position position="580"/>
    </location>
</feature>
<name>A0A2H3J7W0_WOLCO</name>
<reference evidence="1 2" key="1">
    <citation type="journal article" date="2012" name="Science">
        <title>The Paleozoic origin of enzymatic lignin decomposition reconstructed from 31 fungal genomes.</title>
        <authorList>
            <person name="Floudas D."/>
            <person name="Binder M."/>
            <person name="Riley R."/>
            <person name="Barry K."/>
            <person name="Blanchette R.A."/>
            <person name="Henrissat B."/>
            <person name="Martinez A.T."/>
            <person name="Otillar R."/>
            <person name="Spatafora J.W."/>
            <person name="Yadav J.S."/>
            <person name="Aerts A."/>
            <person name="Benoit I."/>
            <person name="Boyd A."/>
            <person name="Carlson A."/>
            <person name="Copeland A."/>
            <person name="Coutinho P.M."/>
            <person name="de Vries R.P."/>
            <person name="Ferreira P."/>
            <person name="Findley K."/>
            <person name="Foster B."/>
            <person name="Gaskell J."/>
            <person name="Glotzer D."/>
            <person name="Gorecki P."/>
            <person name="Heitman J."/>
            <person name="Hesse C."/>
            <person name="Hori C."/>
            <person name="Igarashi K."/>
            <person name="Jurgens J.A."/>
            <person name="Kallen N."/>
            <person name="Kersten P."/>
            <person name="Kohler A."/>
            <person name="Kuees U."/>
            <person name="Kumar T.K.A."/>
            <person name="Kuo A."/>
            <person name="LaButti K."/>
            <person name="Larrondo L.F."/>
            <person name="Lindquist E."/>
            <person name="Ling A."/>
            <person name="Lombard V."/>
            <person name="Lucas S."/>
            <person name="Lundell T."/>
            <person name="Martin R."/>
            <person name="McLaughlin D.J."/>
            <person name="Morgenstern I."/>
            <person name="Morin E."/>
            <person name="Murat C."/>
            <person name="Nagy L.G."/>
            <person name="Nolan M."/>
            <person name="Ohm R.A."/>
            <person name="Patyshakuliyeva A."/>
            <person name="Rokas A."/>
            <person name="Ruiz-Duenas F.J."/>
            <person name="Sabat G."/>
            <person name="Salamov A."/>
            <person name="Samejima M."/>
            <person name="Schmutz J."/>
            <person name="Slot J.C."/>
            <person name="St John F."/>
            <person name="Stenlid J."/>
            <person name="Sun H."/>
            <person name="Sun S."/>
            <person name="Syed K."/>
            <person name="Tsang A."/>
            <person name="Wiebenga A."/>
            <person name="Young D."/>
            <person name="Pisabarro A."/>
            <person name="Eastwood D.C."/>
            <person name="Martin F."/>
            <person name="Cullen D."/>
            <person name="Grigoriev I.V."/>
            <person name="Hibbett D.S."/>
        </authorList>
    </citation>
    <scope>NUCLEOTIDE SEQUENCE [LARGE SCALE GENOMIC DNA]</scope>
    <source>
        <strain evidence="1 2">MD-104</strain>
    </source>
</reference>
<dbReference type="InterPro" id="IPR041078">
    <property type="entry name" value="Plavaka"/>
</dbReference>
<evidence type="ECO:0000313" key="1">
    <source>
        <dbReference type="EMBL" id="PCH35863.1"/>
    </source>
</evidence>
<dbReference type="STRING" id="742152.A0A2H3J7W0"/>
<keyword evidence="2" id="KW-1185">Reference proteome</keyword>
<sequence>PDDPPDTEVSIVPIMLWSDSTHLTNFGNASLWPIYMYFGSMSKYTRGKPTASASHHLAYMPSVNVYKELFGCAATSDVLRFCKHELTEAIWKLLLNPEFMHTYEHGILEHCGDGILRRLFPRFFTYSADYSEKILLACIRYLAQCPCPRCLIRKSDISEMGTPTDSRRHENVRVDSPAIQDTIRRARGLVFKKGTSLNSKHLANILDTKSLVTTRSAFSTKLSKFGFNHYSMFVPDLMHEFELGVWKAILTHLMRILYVEGNDSIQIFNQRNVSAMKQLAARDFEDILQVLIDLLLPQEHNEVVLDMLWNLCSWHALAKLRLHMEEMLVIFTQATEALGDSIRVFVATTCEAYLTQELPKEHAARGRRAAALCQGATTVGTGKKKAKGKGKGKAVAEDTADVEKLERKIKKLNLSTYKFHALGDYVQAIRQFGTTDNYTTQIVRSRLLRHIANEEETRRLVLQRQRLHGDMVSSNKQGEASASPISGAAAVKITTDVPIASRTSPYEHYHMSNYTPVWKDLHLWLKAHKDDRAFDNFLPSLKDHLLVRLLGRSWEGDEHNFTREDQDTVKILENKIYFHK</sequence>
<gene>
    <name evidence="1" type="ORF">WOLCODRAFT_51266</name>
</gene>
<evidence type="ECO:0000313" key="2">
    <source>
        <dbReference type="Proteomes" id="UP000218811"/>
    </source>
</evidence>
<proteinExistence type="predicted"/>
<organism evidence="1 2">
    <name type="scientific">Wolfiporia cocos (strain MD-104)</name>
    <name type="common">Brown rot fungus</name>
    <dbReference type="NCBI Taxonomy" id="742152"/>
    <lineage>
        <taxon>Eukaryota</taxon>
        <taxon>Fungi</taxon>
        <taxon>Dikarya</taxon>
        <taxon>Basidiomycota</taxon>
        <taxon>Agaricomycotina</taxon>
        <taxon>Agaricomycetes</taxon>
        <taxon>Polyporales</taxon>
        <taxon>Phaeolaceae</taxon>
        <taxon>Wolfiporia</taxon>
    </lineage>
</organism>
<dbReference type="OMA" id="CSHIAYF"/>
<dbReference type="EMBL" id="KB467865">
    <property type="protein sequence ID" value="PCH35863.1"/>
    <property type="molecule type" value="Genomic_DNA"/>
</dbReference>
<accession>A0A2H3J7W0</accession>
<dbReference type="Pfam" id="PF18759">
    <property type="entry name" value="Plavaka"/>
    <property type="match status" value="1"/>
</dbReference>
<feature type="non-terminal residue" evidence="1">
    <location>
        <position position="1"/>
    </location>
</feature>